<sequence>MAAGAGGFANFPSLAVAATTKTKKKKPQTLSLQGFSNYSAAKQSQTAATMATKGLTPEEYDSVRTVTTGKGGGVRQTILVGREGSEGIPIGKLLPLVPTRLMIGVQLRKHLLPKVDEYDNWAANKAFVPSSGRRFDRRWSFGSNGSDSDSDRWTKRKEEEGGRRFASGGGALTV</sequence>
<comment type="caution">
    <text evidence="2">The sequence shown here is derived from an EMBL/GenBank/DDBJ whole genome shotgun (WGS) entry which is preliminary data.</text>
</comment>
<reference evidence="2 3" key="1">
    <citation type="journal article" date="2021" name="bioRxiv">
        <title>Chromosome-scale and haplotype-resolved genome assembly of a tetraploid potato cultivar.</title>
        <authorList>
            <person name="Sun H."/>
            <person name="Jiao W.-B."/>
            <person name="Krause K."/>
            <person name="Campoy J.A."/>
            <person name="Goel M."/>
            <person name="Folz-Donahue K."/>
            <person name="Kukat C."/>
            <person name="Huettel B."/>
            <person name="Schneeberger K."/>
        </authorList>
    </citation>
    <scope>NUCLEOTIDE SEQUENCE [LARGE SCALE GENOMIC DNA]</scope>
    <source>
        <strain evidence="2">SolTubOtavaFocal</strain>
        <tissue evidence="2">Leaves</tissue>
    </source>
</reference>
<evidence type="ECO:0000313" key="2">
    <source>
        <dbReference type="EMBL" id="KAH0755341.1"/>
    </source>
</evidence>
<feature type="region of interest" description="Disordered" evidence="1">
    <location>
        <begin position="138"/>
        <end position="174"/>
    </location>
</feature>
<proteinExistence type="predicted"/>
<gene>
    <name evidence="2" type="ORF">KY290_025611</name>
</gene>
<dbReference type="Proteomes" id="UP000826656">
    <property type="component" value="Unassembled WGS sequence"/>
</dbReference>
<organism evidence="2 3">
    <name type="scientific">Solanum tuberosum</name>
    <name type="common">Potato</name>
    <dbReference type="NCBI Taxonomy" id="4113"/>
    <lineage>
        <taxon>Eukaryota</taxon>
        <taxon>Viridiplantae</taxon>
        <taxon>Streptophyta</taxon>
        <taxon>Embryophyta</taxon>
        <taxon>Tracheophyta</taxon>
        <taxon>Spermatophyta</taxon>
        <taxon>Magnoliopsida</taxon>
        <taxon>eudicotyledons</taxon>
        <taxon>Gunneridae</taxon>
        <taxon>Pentapetalae</taxon>
        <taxon>asterids</taxon>
        <taxon>lamiids</taxon>
        <taxon>Solanales</taxon>
        <taxon>Solanaceae</taxon>
        <taxon>Solanoideae</taxon>
        <taxon>Solaneae</taxon>
        <taxon>Solanum</taxon>
    </lineage>
</organism>
<keyword evidence="3" id="KW-1185">Reference proteome</keyword>
<accession>A0ABQ7UU24</accession>
<dbReference type="EMBL" id="JAIVGD010000018">
    <property type="protein sequence ID" value="KAH0755341.1"/>
    <property type="molecule type" value="Genomic_DNA"/>
</dbReference>
<evidence type="ECO:0000256" key="1">
    <source>
        <dbReference type="SAM" id="MobiDB-lite"/>
    </source>
</evidence>
<name>A0ABQ7UU24_SOLTU</name>
<evidence type="ECO:0000313" key="3">
    <source>
        <dbReference type="Proteomes" id="UP000826656"/>
    </source>
</evidence>
<protein>
    <submittedName>
        <fullName evidence="2">Uncharacterized protein</fullName>
    </submittedName>
</protein>
<feature type="compositionally biased region" description="Basic and acidic residues" evidence="1">
    <location>
        <begin position="149"/>
        <end position="163"/>
    </location>
</feature>